<dbReference type="PANTHER" id="PTHR47053:SF1">
    <property type="entry name" value="MUREIN DD-ENDOPEPTIDASE MEPH-RELATED"/>
    <property type="match status" value="1"/>
</dbReference>
<dbReference type="AlphaFoldDB" id="N2AJB8"/>
<dbReference type="Pfam" id="PF24568">
    <property type="entry name" value="CC_PcsB"/>
    <property type="match status" value="1"/>
</dbReference>
<proteinExistence type="inferred from homology"/>
<keyword evidence="5" id="KW-0788">Thiol protease</keyword>
<evidence type="ECO:0000256" key="7">
    <source>
        <dbReference type="SAM" id="MobiDB-lite"/>
    </source>
</evidence>
<feature type="domain" description="NlpC/P60" evidence="9">
    <location>
        <begin position="334"/>
        <end position="448"/>
    </location>
</feature>
<dbReference type="HOGENOM" id="CLU_034085_0_2_9"/>
<dbReference type="eggNOG" id="COG3883">
    <property type="taxonomic scope" value="Bacteria"/>
</dbReference>
<feature type="compositionally biased region" description="Low complexity" evidence="7">
    <location>
        <begin position="286"/>
        <end position="329"/>
    </location>
</feature>
<reference evidence="10 11" key="1">
    <citation type="journal article" date="2014" name="Genome Announc.">
        <title>Draft genome sequences of the altered schaedler flora, a defined bacterial community from gnotobiotic mice.</title>
        <authorList>
            <person name="Wannemuehler M.J."/>
            <person name="Overstreet A.M."/>
            <person name="Ward D.V."/>
            <person name="Phillips G.J."/>
        </authorList>
    </citation>
    <scope>NUCLEOTIDE SEQUENCE [LARGE SCALE GENOMIC DNA]</scope>
    <source>
        <strain evidence="10 11">ASF492</strain>
    </source>
</reference>
<dbReference type="InterPro" id="IPR051202">
    <property type="entry name" value="Peptidase_C40"/>
</dbReference>
<evidence type="ECO:0000256" key="2">
    <source>
        <dbReference type="ARBA" id="ARBA00022670"/>
    </source>
</evidence>
<evidence type="ECO:0000256" key="1">
    <source>
        <dbReference type="ARBA" id="ARBA00007074"/>
    </source>
</evidence>
<dbReference type="SUPFAM" id="SSF54001">
    <property type="entry name" value="Cysteine proteinases"/>
    <property type="match status" value="1"/>
</dbReference>
<comment type="caution">
    <text evidence="10">The sequence shown here is derived from an EMBL/GenBank/DDBJ whole genome shotgun (WGS) entry which is preliminary data.</text>
</comment>
<dbReference type="EMBL" id="AQFT01000096">
    <property type="protein sequence ID" value="EMZ24494.1"/>
    <property type="molecule type" value="Genomic_DNA"/>
</dbReference>
<comment type="similarity">
    <text evidence="1">Belongs to the peptidase C40 family.</text>
</comment>
<dbReference type="eggNOG" id="COG0791">
    <property type="taxonomic scope" value="Bacteria"/>
</dbReference>
<dbReference type="Gene3D" id="6.10.250.3150">
    <property type="match status" value="1"/>
</dbReference>
<feature type="compositionally biased region" description="Basic and acidic residues" evidence="7">
    <location>
        <begin position="255"/>
        <end position="285"/>
    </location>
</feature>
<evidence type="ECO:0000256" key="4">
    <source>
        <dbReference type="ARBA" id="ARBA00022801"/>
    </source>
</evidence>
<organism evidence="10 11">
    <name type="scientific">Eubacterium plexicaudatum ASF492</name>
    <dbReference type="NCBI Taxonomy" id="1235802"/>
    <lineage>
        <taxon>Bacteria</taxon>
        <taxon>Bacillati</taxon>
        <taxon>Bacillota</taxon>
        <taxon>Clostridia</taxon>
        <taxon>Eubacteriales</taxon>
        <taxon>Eubacteriaceae</taxon>
        <taxon>Eubacterium</taxon>
    </lineage>
</organism>
<accession>N2AJB8</accession>
<dbReference type="PANTHER" id="PTHR47053">
    <property type="entry name" value="MUREIN DD-ENDOPEPTIDASE MEPH-RELATED"/>
    <property type="match status" value="1"/>
</dbReference>
<feature type="chain" id="PRO_5004114787" description="NlpC/P60 domain-containing protein" evidence="8">
    <location>
        <begin position="35"/>
        <end position="448"/>
    </location>
</feature>
<evidence type="ECO:0000313" key="10">
    <source>
        <dbReference type="EMBL" id="EMZ24494.1"/>
    </source>
</evidence>
<keyword evidence="4" id="KW-0378">Hydrolase</keyword>
<gene>
    <name evidence="10" type="ORF">C823_03179</name>
</gene>
<dbReference type="Proteomes" id="UP000012589">
    <property type="component" value="Unassembled WGS sequence"/>
</dbReference>
<protein>
    <recommendedName>
        <fullName evidence="9">NlpC/P60 domain-containing protein</fullName>
    </recommendedName>
</protein>
<dbReference type="GO" id="GO:0008234">
    <property type="term" value="F:cysteine-type peptidase activity"/>
    <property type="evidence" value="ECO:0007669"/>
    <property type="project" value="UniProtKB-KW"/>
</dbReference>
<evidence type="ECO:0000256" key="3">
    <source>
        <dbReference type="ARBA" id="ARBA00022729"/>
    </source>
</evidence>
<evidence type="ECO:0000256" key="5">
    <source>
        <dbReference type="ARBA" id="ARBA00022807"/>
    </source>
</evidence>
<dbReference type="Gene3D" id="3.90.1720.10">
    <property type="entry name" value="endopeptidase domain like (from Nostoc punctiforme)"/>
    <property type="match status" value="1"/>
</dbReference>
<sequence length="448" mass="49360">MRKQTVYFKNTSKKLASFFLVTAVSFTSLQPAFASRKTQAQDAKQQAENNLNSVNNNINSIANKQQELQKEINALDAELVDLLVNMDILADELADKELEIKQANKDLEIAKAEEKEQYEQMKKRIRSMYERGDGNLLEALLGATSMSDFLNRVNYYNAVYDYDREQLDIYKETKQQVIDLKSQLLTEQSEMEEMQDNYRLQETELKNMVATKESTMDDFDSQLSQAKVLAAAYKETIQEQNRIIRDEEEKERLAREAAERAAREAAEAAEQAAREAAERAAREAQARAQAEQQQAAQQQNTQQPSSGGSSSGSSSPSTDSSSGAGSTPAVSPSGVTGSDVINYATQFIGNPYVWGGTSLTNGTDCSGFVMSVYAHFGYSLPRVSSAQASCGRGVSYSEAQPGDIICYSGHVALYMGGGRIVGAQSSRTGITTQNATYRTIIAVRRIIN</sequence>
<evidence type="ECO:0000259" key="9">
    <source>
        <dbReference type="PROSITE" id="PS51935"/>
    </source>
</evidence>
<keyword evidence="11" id="KW-1185">Reference proteome</keyword>
<evidence type="ECO:0000256" key="8">
    <source>
        <dbReference type="SAM" id="SignalP"/>
    </source>
</evidence>
<dbReference type="InterPro" id="IPR057309">
    <property type="entry name" value="PcsB_CC"/>
</dbReference>
<dbReference type="STRING" id="1235802.C823_03179"/>
<dbReference type="PATRIC" id="fig|1235802.3.peg.3362"/>
<dbReference type="InterPro" id="IPR000064">
    <property type="entry name" value="NLP_P60_dom"/>
</dbReference>
<feature type="coiled-coil region" evidence="6">
    <location>
        <begin position="37"/>
        <end position="131"/>
    </location>
</feature>
<dbReference type="Pfam" id="PF00877">
    <property type="entry name" value="NLPC_P60"/>
    <property type="match status" value="1"/>
</dbReference>
<dbReference type="GO" id="GO:0006508">
    <property type="term" value="P:proteolysis"/>
    <property type="evidence" value="ECO:0007669"/>
    <property type="project" value="UniProtKB-KW"/>
</dbReference>
<name>N2AJB8_9FIRM</name>
<feature type="region of interest" description="Disordered" evidence="7">
    <location>
        <begin position="255"/>
        <end position="334"/>
    </location>
</feature>
<evidence type="ECO:0000313" key="11">
    <source>
        <dbReference type="Proteomes" id="UP000012589"/>
    </source>
</evidence>
<keyword evidence="3 8" id="KW-0732">Signal</keyword>
<keyword evidence="6" id="KW-0175">Coiled coil</keyword>
<dbReference type="OrthoDB" id="9808890at2"/>
<feature type="signal peptide" evidence="8">
    <location>
        <begin position="1"/>
        <end position="34"/>
    </location>
</feature>
<dbReference type="InterPro" id="IPR038765">
    <property type="entry name" value="Papain-like_cys_pep_sf"/>
</dbReference>
<keyword evidence="2" id="KW-0645">Protease</keyword>
<dbReference type="PROSITE" id="PS51935">
    <property type="entry name" value="NLPC_P60"/>
    <property type="match status" value="1"/>
</dbReference>
<evidence type="ECO:0000256" key="6">
    <source>
        <dbReference type="SAM" id="Coils"/>
    </source>
</evidence>